<accession>A0A8J2MEB7</accession>
<feature type="signal peptide" evidence="1">
    <location>
        <begin position="1"/>
        <end position="19"/>
    </location>
</feature>
<keyword evidence="1" id="KW-0732">Signal</keyword>
<evidence type="ECO:0000256" key="1">
    <source>
        <dbReference type="SAM" id="SignalP"/>
    </source>
</evidence>
<evidence type="ECO:0000313" key="2">
    <source>
        <dbReference type="EMBL" id="CAG5085175.1"/>
    </source>
</evidence>
<keyword evidence="3" id="KW-1185">Reference proteome</keyword>
<feature type="chain" id="PRO_5035213079" evidence="1">
    <location>
        <begin position="20"/>
        <end position="183"/>
    </location>
</feature>
<reference evidence="2" key="1">
    <citation type="submission" date="2021-04" db="EMBL/GenBank/DDBJ databases">
        <authorList>
            <person name="Chebbi M.A.C M."/>
        </authorList>
    </citation>
    <scope>NUCLEOTIDE SEQUENCE</scope>
</reference>
<name>A0A8J2MEB7_COTCN</name>
<comment type="caution">
    <text evidence="2">The sequence shown here is derived from an EMBL/GenBank/DDBJ whole genome shotgun (WGS) entry which is preliminary data.</text>
</comment>
<gene>
    <name evidence="2" type="ORF">HICCMSTLAB_LOCUS4295</name>
</gene>
<sequence>MALKLSLLAAILSISFVSGQDPTAQFKFNVVEVKNVPGNPYFDDWSAVIHSPDTVSVKSPVKKDLPDNMMMEAKVKFAGDDVGGLDILLCEAFEDETYGKDVLSHGIPKGAFPQLCPVKPGSNFELSKVTIGNDKIPPGFPDGDVVADITMYEPGKDPYVTIHVEGTLSHSVPGVPGVPGLGR</sequence>
<evidence type="ECO:0000313" key="3">
    <source>
        <dbReference type="Proteomes" id="UP000786811"/>
    </source>
</evidence>
<organism evidence="2 3">
    <name type="scientific">Cotesia congregata</name>
    <name type="common">Parasitoid wasp</name>
    <name type="synonym">Apanteles congregatus</name>
    <dbReference type="NCBI Taxonomy" id="51543"/>
    <lineage>
        <taxon>Eukaryota</taxon>
        <taxon>Metazoa</taxon>
        <taxon>Ecdysozoa</taxon>
        <taxon>Arthropoda</taxon>
        <taxon>Hexapoda</taxon>
        <taxon>Insecta</taxon>
        <taxon>Pterygota</taxon>
        <taxon>Neoptera</taxon>
        <taxon>Endopterygota</taxon>
        <taxon>Hymenoptera</taxon>
        <taxon>Apocrita</taxon>
        <taxon>Ichneumonoidea</taxon>
        <taxon>Braconidae</taxon>
        <taxon>Microgastrinae</taxon>
        <taxon>Cotesia</taxon>
    </lineage>
</organism>
<dbReference type="OrthoDB" id="7656507at2759"/>
<dbReference type="Proteomes" id="UP000786811">
    <property type="component" value="Unassembled WGS sequence"/>
</dbReference>
<dbReference type="AlphaFoldDB" id="A0A8J2MEB7"/>
<proteinExistence type="predicted"/>
<dbReference type="EMBL" id="CAJNRD030001118">
    <property type="protein sequence ID" value="CAG5085175.1"/>
    <property type="molecule type" value="Genomic_DNA"/>
</dbReference>
<protein>
    <submittedName>
        <fullName evidence="2">Uncharacterized protein</fullName>
    </submittedName>
</protein>